<feature type="binding site" evidence="5">
    <location>
        <position position="362"/>
    </location>
    <ligand>
        <name>substrate</name>
    </ligand>
</feature>
<dbReference type="PRINTS" id="PR01181">
    <property type="entry name" value="DAPDCRBXLASE"/>
</dbReference>
<dbReference type="Gene3D" id="3.20.20.10">
    <property type="entry name" value="Alanine racemase"/>
    <property type="match status" value="1"/>
</dbReference>
<reference evidence="10 11" key="1">
    <citation type="submission" date="2018-03" db="EMBL/GenBank/DDBJ databases">
        <title>Draft Genome Sequences of the Obligatory Marine Myxobacteria Enhygromyxa salina SWB005.</title>
        <authorList>
            <person name="Poehlein A."/>
            <person name="Moghaddam J.A."/>
            <person name="Harms H."/>
            <person name="Alanjari M."/>
            <person name="Koenig G.M."/>
            <person name="Daniel R."/>
            <person name="Schaeberle T.F."/>
        </authorList>
    </citation>
    <scope>NUCLEOTIDE SEQUENCE [LARGE SCALE GENOMIC DNA]</scope>
    <source>
        <strain evidence="10 11">SWB005</strain>
    </source>
</reference>
<feature type="binding site" evidence="5">
    <location>
        <begin position="290"/>
        <end position="293"/>
    </location>
    <ligand>
        <name>pyridoxal 5'-phosphate</name>
        <dbReference type="ChEBI" id="CHEBI:597326"/>
    </ligand>
</feature>
<dbReference type="Proteomes" id="UP000237968">
    <property type="component" value="Unassembled WGS sequence"/>
</dbReference>
<evidence type="ECO:0000313" key="10">
    <source>
        <dbReference type="EMBL" id="PRP92888.1"/>
    </source>
</evidence>
<accession>A0A2S9XJ35</accession>
<comment type="similarity">
    <text evidence="5">Belongs to the Orn/Lys/Arg decarboxylase class-II family. LysA subfamily.</text>
</comment>
<evidence type="ECO:0000256" key="4">
    <source>
        <dbReference type="ARBA" id="ARBA00023239"/>
    </source>
</evidence>
<feature type="active site" description="Proton donor" evidence="7">
    <location>
        <position position="361"/>
    </location>
</feature>
<dbReference type="GO" id="GO:0030170">
    <property type="term" value="F:pyridoxal phosphate binding"/>
    <property type="evidence" value="ECO:0007669"/>
    <property type="project" value="UniProtKB-UniRule"/>
</dbReference>
<proteinExistence type="inferred from homology"/>
<dbReference type="Gene3D" id="2.40.37.10">
    <property type="entry name" value="Lyase, Ornithine Decarboxylase, Chain A, domain 1"/>
    <property type="match status" value="1"/>
</dbReference>
<dbReference type="PROSITE" id="PS00878">
    <property type="entry name" value="ODR_DC_2_1"/>
    <property type="match status" value="1"/>
</dbReference>
<dbReference type="HAMAP" id="MF_02120">
    <property type="entry name" value="LysA"/>
    <property type="match status" value="1"/>
</dbReference>
<keyword evidence="5 8" id="KW-0457">Lysine biosynthesis</keyword>
<evidence type="ECO:0000259" key="9">
    <source>
        <dbReference type="Pfam" id="PF02784"/>
    </source>
</evidence>
<dbReference type="InterPro" id="IPR002986">
    <property type="entry name" value="DAP_deCOOHase_LysA"/>
</dbReference>
<comment type="caution">
    <text evidence="10">The sequence shown here is derived from an EMBL/GenBank/DDBJ whole genome shotgun (WGS) entry which is preliminary data.</text>
</comment>
<comment type="function">
    <text evidence="5">Specifically catalyzes the decarboxylation of meso-diaminopimelate (meso-DAP) to L-lysine.</text>
</comment>
<dbReference type="UniPathway" id="UPA00034">
    <property type="reaction ID" value="UER00027"/>
</dbReference>
<keyword evidence="11" id="KW-1185">Reference proteome</keyword>
<dbReference type="EMBL" id="PVNK01000201">
    <property type="protein sequence ID" value="PRP92888.1"/>
    <property type="molecule type" value="Genomic_DNA"/>
</dbReference>
<feature type="binding site" evidence="5">
    <location>
        <position position="390"/>
    </location>
    <ligand>
        <name>substrate</name>
    </ligand>
</feature>
<comment type="subunit">
    <text evidence="5">Homodimer.</text>
</comment>
<sequence>MSERRPDHLLVRDDPQRFGLRIVDDNLYMEDVDLRTIAAEVGTPVYVYGAAHIEQRYRGLVEALAARPTLICYAVKANSNQAVLRTLARLGAGADIVSGGELERALAAGIPGDKIVFSGVGKQPAEIDAALAAKVRSINLESAEELELVAERAAKLGVRAPVSLRINPDVDPDTHPYLATGLREAKFGIAMEQGLALALRAHEHPALELVGLACHIGSQIVDSAPFLDSLARMRELIDALAERGVKLRQLDLGGGLGIAYEGNDPVLEADRWGRALVDATADLDCELVLEPGRYLVGNAGVLLSRVVMRKQGETKKFVIVDAAMNDLLRPALYEAYHAIVPVELPAPDAALEPVDVVGPICECGDFLARERPIPWPARGELLAVLGAGAYGMAMASTYNTRPLASEVLVSGDRWAVVRPRRRVEELLGDERYPDWLS</sequence>
<feature type="binding site" evidence="5">
    <location>
        <position position="333"/>
    </location>
    <ligand>
        <name>substrate</name>
    </ligand>
</feature>
<dbReference type="PANTHER" id="PTHR43727">
    <property type="entry name" value="DIAMINOPIMELATE DECARBOXYLASE"/>
    <property type="match status" value="1"/>
</dbReference>
<feature type="binding site" evidence="5">
    <location>
        <position position="255"/>
    </location>
    <ligand>
        <name>pyridoxal 5'-phosphate</name>
        <dbReference type="ChEBI" id="CHEBI:597326"/>
    </ligand>
</feature>
<evidence type="ECO:0000256" key="2">
    <source>
        <dbReference type="ARBA" id="ARBA00022793"/>
    </source>
</evidence>
<comment type="cofactor">
    <cofactor evidence="1 5 7 8">
        <name>pyridoxal 5'-phosphate</name>
        <dbReference type="ChEBI" id="CHEBI:597326"/>
    </cofactor>
</comment>
<dbReference type="EC" id="4.1.1.20" evidence="5 6"/>
<dbReference type="NCBIfam" id="TIGR01048">
    <property type="entry name" value="lysA"/>
    <property type="match status" value="1"/>
</dbReference>
<organism evidence="10 11">
    <name type="scientific">Enhygromyxa salina</name>
    <dbReference type="NCBI Taxonomy" id="215803"/>
    <lineage>
        <taxon>Bacteria</taxon>
        <taxon>Pseudomonadati</taxon>
        <taxon>Myxococcota</taxon>
        <taxon>Polyangia</taxon>
        <taxon>Nannocystales</taxon>
        <taxon>Nannocystaceae</taxon>
        <taxon>Enhygromyxa</taxon>
    </lineage>
</organism>
<dbReference type="InterPro" id="IPR022653">
    <property type="entry name" value="De-COase2_pyr-phos_BS"/>
</dbReference>
<dbReference type="GO" id="GO:0008836">
    <property type="term" value="F:diaminopimelate decarboxylase activity"/>
    <property type="evidence" value="ECO:0007669"/>
    <property type="project" value="UniProtKB-UniRule"/>
</dbReference>
<dbReference type="FunFam" id="3.20.20.10:FF:000003">
    <property type="entry name" value="Diaminopimelate decarboxylase"/>
    <property type="match status" value="1"/>
</dbReference>
<feature type="binding site" evidence="5">
    <location>
        <position position="329"/>
    </location>
    <ligand>
        <name>substrate</name>
    </ligand>
</feature>
<feature type="binding site" evidence="5">
    <location>
        <position position="293"/>
    </location>
    <ligand>
        <name>substrate</name>
    </ligand>
</feature>
<keyword evidence="4 5" id="KW-0456">Lyase</keyword>
<keyword evidence="5" id="KW-0028">Amino-acid biosynthesis</keyword>
<dbReference type="PROSITE" id="PS00879">
    <property type="entry name" value="ODR_DC_2_2"/>
    <property type="match status" value="1"/>
</dbReference>
<gene>
    <name evidence="5 10" type="primary">lysA</name>
    <name evidence="10" type="ORF">ENSA5_46540</name>
</gene>
<feature type="domain" description="Orn/DAP/Arg decarboxylase 2 N-terminal" evidence="9">
    <location>
        <begin position="51"/>
        <end position="296"/>
    </location>
</feature>
<name>A0A2S9XJ35_9BACT</name>
<evidence type="ECO:0000256" key="7">
    <source>
        <dbReference type="PIRSR" id="PIRSR600183-50"/>
    </source>
</evidence>
<dbReference type="InterPro" id="IPR009006">
    <property type="entry name" value="Ala_racemase/Decarboxylase_C"/>
</dbReference>
<dbReference type="RefSeq" id="WP_258182992.1">
    <property type="nucleotide sequence ID" value="NZ_PVNK01000201.1"/>
</dbReference>
<dbReference type="InterPro" id="IPR022657">
    <property type="entry name" value="De-COase2_CS"/>
</dbReference>
<evidence type="ECO:0000256" key="8">
    <source>
        <dbReference type="RuleBase" id="RU003738"/>
    </source>
</evidence>
<dbReference type="InterPro" id="IPR000183">
    <property type="entry name" value="Orn/DAP/Arg_de-COase"/>
</dbReference>
<dbReference type="GO" id="GO:0009089">
    <property type="term" value="P:lysine biosynthetic process via diaminopimelate"/>
    <property type="evidence" value="ECO:0007669"/>
    <property type="project" value="UniProtKB-UniRule"/>
</dbReference>
<dbReference type="AlphaFoldDB" id="A0A2S9XJ35"/>
<comment type="pathway">
    <text evidence="5 8">Amino-acid biosynthesis; L-lysine biosynthesis via DAP pathway; L-lysine from DL-2,6-diaminopimelate: step 1/1.</text>
</comment>
<dbReference type="PRINTS" id="PR01179">
    <property type="entry name" value="ODADCRBXLASE"/>
</dbReference>
<evidence type="ECO:0000256" key="6">
    <source>
        <dbReference type="NCBIfam" id="TIGR01048"/>
    </source>
</evidence>
<dbReference type="InterPro" id="IPR022644">
    <property type="entry name" value="De-COase2_N"/>
</dbReference>
<dbReference type="SUPFAM" id="SSF50621">
    <property type="entry name" value="Alanine racemase C-terminal domain-like"/>
    <property type="match status" value="1"/>
</dbReference>
<evidence type="ECO:0000256" key="3">
    <source>
        <dbReference type="ARBA" id="ARBA00022898"/>
    </source>
</evidence>
<dbReference type="SUPFAM" id="SSF51419">
    <property type="entry name" value="PLP-binding barrel"/>
    <property type="match status" value="1"/>
</dbReference>
<dbReference type="Pfam" id="PF02784">
    <property type="entry name" value="Orn_Arg_deC_N"/>
    <property type="match status" value="1"/>
</dbReference>
<dbReference type="InterPro" id="IPR029066">
    <property type="entry name" value="PLP-binding_barrel"/>
</dbReference>
<feature type="binding site" evidence="5">
    <location>
        <position position="390"/>
    </location>
    <ligand>
        <name>pyridoxal 5'-phosphate</name>
        <dbReference type="ChEBI" id="CHEBI:597326"/>
    </ligand>
</feature>
<evidence type="ECO:0000256" key="1">
    <source>
        <dbReference type="ARBA" id="ARBA00001933"/>
    </source>
</evidence>
<keyword evidence="3 5" id="KW-0663">Pyridoxal phosphate</keyword>
<feature type="modified residue" description="N6-(pyridoxal phosphate)lysine" evidence="5 7">
    <location>
        <position position="76"/>
    </location>
</feature>
<keyword evidence="2 5" id="KW-0210">Decarboxylase</keyword>
<comment type="catalytic activity">
    <reaction evidence="5 8">
        <text>meso-2,6-diaminopimelate + H(+) = L-lysine + CO2</text>
        <dbReference type="Rhea" id="RHEA:15101"/>
        <dbReference type="ChEBI" id="CHEBI:15378"/>
        <dbReference type="ChEBI" id="CHEBI:16526"/>
        <dbReference type="ChEBI" id="CHEBI:32551"/>
        <dbReference type="ChEBI" id="CHEBI:57791"/>
        <dbReference type="EC" id="4.1.1.20"/>
    </reaction>
</comment>
<dbReference type="PANTHER" id="PTHR43727:SF2">
    <property type="entry name" value="GROUP IV DECARBOXYLASE"/>
    <property type="match status" value="1"/>
</dbReference>
<evidence type="ECO:0000256" key="5">
    <source>
        <dbReference type="HAMAP-Rule" id="MF_02120"/>
    </source>
</evidence>
<dbReference type="CDD" id="cd06828">
    <property type="entry name" value="PLPDE_III_DapDC"/>
    <property type="match status" value="1"/>
</dbReference>
<protein>
    <recommendedName>
        <fullName evidence="5 6">Diaminopimelate decarboxylase</fullName>
        <shortName evidence="5">DAP decarboxylase</shortName>
        <shortName evidence="5">DAPDC</shortName>
        <ecNumber evidence="5 6">4.1.1.20</ecNumber>
    </recommendedName>
</protein>
<evidence type="ECO:0000313" key="11">
    <source>
        <dbReference type="Proteomes" id="UP000237968"/>
    </source>
</evidence>